<feature type="domain" description="HTH araC/xylS-type" evidence="4">
    <location>
        <begin position="201"/>
        <end position="302"/>
    </location>
</feature>
<dbReference type="Gene3D" id="1.10.10.60">
    <property type="entry name" value="Homeodomain-like"/>
    <property type="match status" value="1"/>
</dbReference>
<dbReference type="KEGG" id="bxe:Bxe_A1165"/>
<keyword evidence="6" id="KW-1185">Reference proteome</keyword>
<dbReference type="EMBL" id="CP000270">
    <property type="protein sequence ID" value="ABE31783.1"/>
    <property type="molecule type" value="Genomic_DNA"/>
</dbReference>
<dbReference type="STRING" id="266265.Bxe_A1165"/>
<gene>
    <name evidence="5" type="ORF">Bxe_A1165</name>
</gene>
<dbReference type="AlphaFoldDB" id="Q13VV6"/>
<evidence type="ECO:0000313" key="5">
    <source>
        <dbReference type="EMBL" id="ABE31783.1"/>
    </source>
</evidence>
<dbReference type="Proteomes" id="UP000001817">
    <property type="component" value="Chromosome 1"/>
</dbReference>
<evidence type="ECO:0000313" key="6">
    <source>
        <dbReference type="Proteomes" id="UP000001817"/>
    </source>
</evidence>
<dbReference type="InterPro" id="IPR009057">
    <property type="entry name" value="Homeodomain-like_sf"/>
</dbReference>
<organism evidence="5 6">
    <name type="scientific">Paraburkholderia xenovorans (strain LB400)</name>
    <dbReference type="NCBI Taxonomy" id="266265"/>
    <lineage>
        <taxon>Bacteria</taxon>
        <taxon>Pseudomonadati</taxon>
        <taxon>Pseudomonadota</taxon>
        <taxon>Betaproteobacteria</taxon>
        <taxon>Burkholderiales</taxon>
        <taxon>Burkholderiaceae</taxon>
        <taxon>Paraburkholderia</taxon>
    </lineage>
</organism>
<protein>
    <submittedName>
        <fullName evidence="5">Transcriptional regulator, AraC family</fullName>
    </submittedName>
</protein>
<evidence type="ECO:0000256" key="3">
    <source>
        <dbReference type="ARBA" id="ARBA00023163"/>
    </source>
</evidence>
<accession>Q13VV6</accession>
<keyword evidence="2" id="KW-0238">DNA-binding</keyword>
<dbReference type="GO" id="GO:0043565">
    <property type="term" value="F:sequence-specific DNA binding"/>
    <property type="evidence" value="ECO:0007669"/>
    <property type="project" value="InterPro"/>
</dbReference>
<keyword evidence="1" id="KW-0805">Transcription regulation</keyword>
<proteinExistence type="predicted"/>
<dbReference type="InterPro" id="IPR020449">
    <property type="entry name" value="Tscrpt_reg_AraC-type_HTH"/>
</dbReference>
<evidence type="ECO:0000256" key="2">
    <source>
        <dbReference type="ARBA" id="ARBA00023125"/>
    </source>
</evidence>
<evidence type="ECO:0000259" key="4">
    <source>
        <dbReference type="PROSITE" id="PS01124"/>
    </source>
</evidence>
<dbReference type="InterPro" id="IPR035418">
    <property type="entry name" value="AraC-bd_2"/>
</dbReference>
<dbReference type="eggNOG" id="COG2207">
    <property type="taxonomic scope" value="Bacteria"/>
</dbReference>
<dbReference type="Pfam" id="PF12833">
    <property type="entry name" value="HTH_18"/>
    <property type="match status" value="1"/>
</dbReference>
<dbReference type="GO" id="GO:0003700">
    <property type="term" value="F:DNA-binding transcription factor activity"/>
    <property type="evidence" value="ECO:0007669"/>
    <property type="project" value="InterPro"/>
</dbReference>
<dbReference type="InterPro" id="IPR018060">
    <property type="entry name" value="HTH_AraC"/>
</dbReference>
<dbReference type="InterPro" id="IPR050204">
    <property type="entry name" value="AraC_XylS_family_regulators"/>
</dbReference>
<dbReference type="SUPFAM" id="SSF46689">
    <property type="entry name" value="Homeodomain-like"/>
    <property type="match status" value="1"/>
</dbReference>
<name>Q13VV6_PARXL</name>
<dbReference type="Pfam" id="PF14525">
    <property type="entry name" value="AraC_binding_2"/>
    <property type="match status" value="1"/>
</dbReference>
<dbReference type="SMART" id="SM00342">
    <property type="entry name" value="HTH_ARAC"/>
    <property type="match status" value="1"/>
</dbReference>
<dbReference type="PROSITE" id="PS01124">
    <property type="entry name" value="HTH_ARAC_FAMILY_2"/>
    <property type="match status" value="1"/>
</dbReference>
<dbReference type="DNASU" id="4002960"/>
<dbReference type="SMR" id="Q13VV6"/>
<dbReference type="PRINTS" id="PR00032">
    <property type="entry name" value="HTHARAC"/>
</dbReference>
<keyword evidence="3" id="KW-0804">Transcription</keyword>
<reference evidence="5 6" key="1">
    <citation type="journal article" date="2006" name="Proc. Natl. Acad. Sci. U.S.A.">
        <title>Burkholderia xenovorans LB400 harbors a multi-replicon, 9.73-Mbp genome shaped for versatility.</title>
        <authorList>
            <person name="Chain P.S."/>
            <person name="Denef V.J."/>
            <person name="Konstantinidis K.T."/>
            <person name="Vergez L.M."/>
            <person name="Agullo L."/>
            <person name="Reyes V.L."/>
            <person name="Hauser L."/>
            <person name="Cordova M."/>
            <person name="Gomez L."/>
            <person name="Gonzalez M."/>
            <person name="Land M."/>
            <person name="Lao V."/>
            <person name="Larimer F."/>
            <person name="LiPuma J.J."/>
            <person name="Mahenthiralingam E."/>
            <person name="Malfatti S.A."/>
            <person name="Marx C.J."/>
            <person name="Parnell J.J."/>
            <person name="Ramette A."/>
            <person name="Richardson P."/>
            <person name="Seeger M."/>
            <person name="Smith D."/>
            <person name="Spilker T."/>
            <person name="Sul W.J."/>
            <person name="Tsoi T.V."/>
            <person name="Ulrich L.E."/>
            <person name="Zhulin I.B."/>
            <person name="Tiedje J.M."/>
        </authorList>
    </citation>
    <scope>NUCLEOTIDE SEQUENCE [LARGE SCALE GENOMIC DNA]</scope>
    <source>
        <strain evidence="5 6">LB400</strain>
    </source>
</reference>
<sequence>MADRLPYWNEVVSSTFIPSSVQPPRAGEFRASLHNERLGEAELTVVRASPQRVARTSALIRLSSDECLMFGFAPKARWKVSQHGRTVQVAPMQFVLYDSNYPFELEFDEDFDLHVLQLPHASLAFAGSRLSDVAGRPFDAVSGAGKLLASLIEEVRSGHTSSGVIARTSLGSVAVHLATSMVSELLELRTDEANERELRLLRVKSYIELNLANPRLDPHAIASANGMSVRTLHGLFSAEELGVSTYVTHRRLLRCKEDLGNAMHSSLSVAGIAMRWGFWNNAYFSRAFKRMFGISPRSYRIGRRP</sequence>
<dbReference type="PANTHER" id="PTHR46796">
    <property type="entry name" value="HTH-TYPE TRANSCRIPTIONAL ACTIVATOR RHAS-RELATED"/>
    <property type="match status" value="1"/>
</dbReference>
<evidence type="ECO:0000256" key="1">
    <source>
        <dbReference type="ARBA" id="ARBA00023015"/>
    </source>
</evidence>
<dbReference type="PANTHER" id="PTHR46796:SF6">
    <property type="entry name" value="ARAC SUBFAMILY"/>
    <property type="match status" value="1"/>
</dbReference>